<dbReference type="EMBL" id="LR877151">
    <property type="protein sequence ID" value="CAD2216965.1"/>
    <property type="molecule type" value="Genomic_DNA"/>
</dbReference>
<protein>
    <submittedName>
        <fullName evidence="1">Uncharacterized protein</fullName>
    </submittedName>
</protein>
<keyword evidence="2" id="KW-1185">Reference proteome</keyword>
<reference evidence="1 2" key="1">
    <citation type="submission" date="2020-08" db="EMBL/GenBank/DDBJ databases">
        <authorList>
            <person name="Newling K."/>
            <person name="Davey J."/>
            <person name="Forrester S."/>
        </authorList>
    </citation>
    <scope>NUCLEOTIDE SEQUENCE [LARGE SCALE GENOMIC DNA]</scope>
    <source>
        <strain evidence="2">Crithidia deanei Carvalho (ATCC PRA-265)</strain>
    </source>
</reference>
<evidence type="ECO:0000313" key="1">
    <source>
        <dbReference type="EMBL" id="CAD2216965.1"/>
    </source>
</evidence>
<proteinExistence type="predicted"/>
<dbReference type="AlphaFoldDB" id="A0A7G2CBY9"/>
<sequence length="522" mass="58887">MGENLLNVINELNVLLQTESVDCTNTDPLATMLTDVTNQLISSLRETTCSKYGYKRHICELLETYSSVVEGTAYQSVVPKVLPSLRSLLSEINSVKRHILPETPPAAGQVVEAQFRQLFVALLEFTMHPEQRAVQCVTLVSELLIYIMKAQLLSVRCIGDILTSDTVLPLLSQLLEEELNNDLVRRCAAQHNTTGCVPLITYETGSISGSDLFAFQVGATFVHRGAWYWRLEERVPSPLGSFCWEMIQWLSLRVVECVQEDHASCLIDLCLDCRSILEVCTQPALMHQRDTLREIASHPLVTQNAILTSRVERQIVQHSNRLTMMDQFRAACEEMLRLAEHAPLTEGQASPKKCSFQTMMERHPPPVVLSFSSQLLLEGQERLSTDEIKEVFAEVKNGYDTVLKDKKEKLNTLRQTLDRHLRRHTCAQAVALRQICQTMRELLQDRKDAPYDRVMGALNDCLMSSVAAAEEELSSMKVHTQTLVTEAIQKNNAQTAEFVSGKLSEGVLLYEDFTSFDKLIIQ</sequence>
<organism evidence="1 2">
    <name type="scientific">Angomonas deanei</name>
    <dbReference type="NCBI Taxonomy" id="59799"/>
    <lineage>
        <taxon>Eukaryota</taxon>
        <taxon>Discoba</taxon>
        <taxon>Euglenozoa</taxon>
        <taxon>Kinetoplastea</taxon>
        <taxon>Metakinetoplastina</taxon>
        <taxon>Trypanosomatida</taxon>
        <taxon>Trypanosomatidae</taxon>
        <taxon>Strigomonadinae</taxon>
        <taxon>Angomonas</taxon>
    </lineage>
</organism>
<dbReference type="Proteomes" id="UP000515908">
    <property type="component" value="Chromosome 07"/>
</dbReference>
<accession>A0A7G2CBY9</accession>
<dbReference type="VEuPathDB" id="TriTrypDB:ADEAN_000444300"/>
<name>A0A7G2CBY9_9TRYP</name>
<evidence type="ECO:0000313" key="2">
    <source>
        <dbReference type="Proteomes" id="UP000515908"/>
    </source>
</evidence>
<gene>
    <name evidence="1" type="ORF">ADEAN_000444300</name>
</gene>